<dbReference type="AlphaFoldDB" id="A0A820A4R2"/>
<feature type="compositionally biased region" description="Basic and acidic residues" evidence="1">
    <location>
        <begin position="266"/>
        <end position="280"/>
    </location>
</feature>
<reference evidence="3" key="1">
    <citation type="submission" date="2021-02" db="EMBL/GenBank/DDBJ databases">
        <authorList>
            <person name="Nowell W R."/>
        </authorList>
    </citation>
    <scope>NUCLEOTIDE SEQUENCE</scope>
</reference>
<keyword evidence="4" id="KW-1185">Reference proteome</keyword>
<feature type="compositionally biased region" description="Acidic residues" evidence="1">
    <location>
        <begin position="322"/>
        <end position="332"/>
    </location>
</feature>
<evidence type="ECO:0000313" key="3">
    <source>
        <dbReference type="EMBL" id="CAF4180243.1"/>
    </source>
</evidence>
<organism evidence="3 4">
    <name type="scientific">Rotaria magnacalcarata</name>
    <dbReference type="NCBI Taxonomy" id="392030"/>
    <lineage>
        <taxon>Eukaryota</taxon>
        <taxon>Metazoa</taxon>
        <taxon>Spiralia</taxon>
        <taxon>Gnathifera</taxon>
        <taxon>Rotifera</taxon>
        <taxon>Eurotatoria</taxon>
        <taxon>Bdelloidea</taxon>
        <taxon>Philodinida</taxon>
        <taxon>Philodinidae</taxon>
        <taxon>Rotaria</taxon>
    </lineage>
</organism>
<dbReference type="EMBL" id="CAJNRF010013878">
    <property type="protein sequence ID" value="CAF2152562.1"/>
    <property type="molecule type" value="Genomic_DNA"/>
</dbReference>
<feature type="compositionally biased region" description="Low complexity" evidence="1">
    <location>
        <begin position="293"/>
        <end position="302"/>
    </location>
</feature>
<evidence type="ECO:0000313" key="4">
    <source>
        <dbReference type="Proteomes" id="UP000663866"/>
    </source>
</evidence>
<proteinExistence type="predicted"/>
<evidence type="ECO:0000256" key="1">
    <source>
        <dbReference type="SAM" id="MobiDB-lite"/>
    </source>
</evidence>
<accession>A0A820A4R2</accession>
<dbReference type="EMBL" id="CAJOBG010006227">
    <property type="protein sequence ID" value="CAF4180243.1"/>
    <property type="molecule type" value="Genomic_DNA"/>
</dbReference>
<sequence length="339" mass="38772">MESQGTNTFQKQSSSSCLLKIRRLPGDQYSLITNGLEKFELFFSNEHLYVPAISLLIDAFYDCLSKKQQQEKQITNDDKKKFIQTVLEKLSIEIRTATRNQNHFMESDPSTTGDLTQEHAQFILVNNEIKKKKVKSQLKKPTNAIFITPQRIGTYEKHKKKKGDAGHKLEQIVFGGRVASMVANKNKRASFTIDALIVSDDLKLGCCPNKKNGLYLINHECPSRYTNEYIEHCASIDDFKIHKEDHYGIATIENLNLMNNTNLNEPVKHHEGEDNIRPSENHFNLFDDDSNDSESSTSSNSTGEQDVDLSIWNDKDSNMEYSSDDDDEDDDELVNKYTE</sequence>
<dbReference type="Proteomes" id="UP000663856">
    <property type="component" value="Unassembled WGS sequence"/>
</dbReference>
<protein>
    <submittedName>
        <fullName evidence="3">Uncharacterized protein</fullName>
    </submittedName>
</protein>
<comment type="caution">
    <text evidence="3">The sequence shown here is derived from an EMBL/GenBank/DDBJ whole genome shotgun (WGS) entry which is preliminary data.</text>
</comment>
<gene>
    <name evidence="3" type="ORF">OVN521_LOCUS25235</name>
    <name evidence="2" type="ORF">WKI299_LOCUS30595</name>
</gene>
<name>A0A820A4R2_9BILA</name>
<evidence type="ECO:0000313" key="2">
    <source>
        <dbReference type="EMBL" id="CAF2152562.1"/>
    </source>
</evidence>
<dbReference type="Proteomes" id="UP000663866">
    <property type="component" value="Unassembled WGS sequence"/>
</dbReference>
<feature type="region of interest" description="Disordered" evidence="1">
    <location>
        <begin position="263"/>
        <end position="339"/>
    </location>
</feature>